<name>A0AA41Q9I3_9ACTN</name>
<keyword evidence="3" id="KW-1185">Reference proteome</keyword>
<protein>
    <submittedName>
        <fullName evidence="2">Uncharacterized protein</fullName>
    </submittedName>
</protein>
<feature type="region of interest" description="Disordered" evidence="1">
    <location>
        <begin position="91"/>
        <end position="115"/>
    </location>
</feature>
<evidence type="ECO:0000313" key="2">
    <source>
        <dbReference type="EMBL" id="MCF2534063.1"/>
    </source>
</evidence>
<dbReference type="EMBL" id="JAKFHA010000080">
    <property type="protein sequence ID" value="MCF2534063.1"/>
    <property type="molecule type" value="Genomic_DNA"/>
</dbReference>
<accession>A0AA41Q9I3</accession>
<sequence length="115" mass="12551">MKLMYCPHCADIVRLFPEKRSCRCGKSWGHYMADMSTTVQTWPSLSVGIANNDFAEAEQAFADAPRAFSPDVTMRCWINPVSEPDVTFVKGVPMEQPTDEGDAEEASAEGVSSGG</sequence>
<comment type="caution">
    <text evidence="2">The sequence shown here is derived from an EMBL/GenBank/DDBJ whole genome shotgun (WGS) entry which is preliminary data.</text>
</comment>
<organism evidence="2 3">
    <name type="scientific">Yinghuangia soli</name>
    <dbReference type="NCBI Taxonomy" id="2908204"/>
    <lineage>
        <taxon>Bacteria</taxon>
        <taxon>Bacillati</taxon>
        <taxon>Actinomycetota</taxon>
        <taxon>Actinomycetes</taxon>
        <taxon>Kitasatosporales</taxon>
        <taxon>Streptomycetaceae</taxon>
        <taxon>Yinghuangia</taxon>
    </lineage>
</organism>
<gene>
    <name evidence="2" type="ORF">LZ495_43545</name>
</gene>
<reference evidence="2" key="1">
    <citation type="submission" date="2022-01" db="EMBL/GenBank/DDBJ databases">
        <title>Genome-Based Taxonomic Classification of the Phylum Actinobacteria.</title>
        <authorList>
            <person name="Gao Y."/>
        </authorList>
    </citation>
    <scope>NUCLEOTIDE SEQUENCE</scope>
    <source>
        <strain evidence="2">KLBMP 8922</strain>
    </source>
</reference>
<dbReference type="AlphaFoldDB" id="A0AA41Q9I3"/>
<dbReference type="Proteomes" id="UP001165378">
    <property type="component" value="Unassembled WGS sequence"/>
</dbReference>
<evidence type="ECO:0000256" key="1">
    <source>
        <dbReference type="SAM" id="MobiDB-lite"/>
    </source>
</evidence>
<evidence type="ECO:0000313" key="3">
    <source>
        <dbReference type="Proteomes" id="UP001165378"/>
    </source>
</evidence>
<proteinExistence type="predicted"/>
<dbReference type="RefSeq" id="WP_235058854.1">
    <property type="nucleotide sequence ID" value="NZ_JAKFHA010000080.1"/>
</dbReference>
<feature type="compositionally biased region" description="Acidic residues" evidence="1">
    <location>
        <begin position="97"/>
        <end position="107"/>
    </location>
</feature>